<protein>
    <recommendedName>
        <fullName evidence="3">Sjogrens syndrome scleroderma autoantigen 1</fullName>
    </recommendedName>
</protein>
<organism evidence="1 2">
    <name type="scientific">Candidatus Korarchaeum cryptofilum</name>
    <dbReference type="NCBI Taxonomy" id="498846"/>
    <lineage>
        <taxon>Archaea</taxon>
        <taxon>Thermoproteota</taxon>
        <taxon>Candidatus Korarchaeia</taxon>
        <taxon>Candidatus Korarchaeales</taxon>
        <taxon>Candidatus Korarchaeaceae</taxon>
        <taxon>Candidatus Korarchaeum</taxon>
    </lineage>
</organism>
<dbReference type="PANTHER" id="PTHR16537:SF1">
    <property type="entry name" value="PROTEIN ZNRD2"/>
    <property type="match status" value="1"/>
</dbReference>
<dbReference type="Pfam" id="PF06677">
    <property type="entry name" value="Auto_anti-p27"/>
    <property type="match status" value="1"/>
</dbReference>
<comment type="caution">
    <text evidence="1">The sequence shown here is derived from an EMBL/GenBank/DDBJ whole genome shotgun (WGS) entry which is preliminary data.</text>
</comment>
<proteinExistence type="predicted"/>
<sequence>MNPSEDERSRKMAEALLKGWKMLPEVCPVCGTPLFETSGGEVICAVCGTKVILVGSEEEVGIEEQRLMLERVMGALMRQLERETLSSSELDDELLSRINSLLNAIEKATSIYRNLVRLGKRRR</sequence>
<dbReference type="InterPro" id="IPR051888">
    <property type="entry name" value="UPF0148_domain"/>
</dbReference>
<accession>A0A3R9QYR1</accession>
<dbReference type="GeneID" id="6094928"/>
<dbReference type="PANTHER" id="PTHR16537">
    <property type="entry name" value="SJOEGREN SYNDROME/SCLERODERMA AUTOANTIGEN 1"/>
    <property type="match status" value="1"/>
</dbReference>
<gene>
    <name evidence="1" type="ORF">D9Q81_04990</name>
</gene>
<dbReference type="Proteomes" id="UP000278149">
    <property type="component" value="Unassembled WGS sequence"/>
</dbReference>
<dbReference type="EMBL" id="RCOR01000024">
    <property type="protein sequence ID" value="RSN68849.1"/>
    <property type="molecule type" value="Genomic_DNA"/>
</dbReference>
<evidence type="ECO:0000313" key="1">
    <source>
        <dbReference type="EMBL" id="RSN68849.1"/>
    </source>
</evidence>
<evidence type="ECO:0000313" key="2">
    <source>
        <dbReference type="Proteomes" id="UP000278149"/>
    </source>
</evidence>
<dbReference type="AlphaFoldDB" id="A0A3R9QYR1"/>
<dbReference type="InterPro" id="IPR009563">
    <property type="entry name" value="SSSCA1"/>
</dbReference>
<dbReference type="RefSeq" id="WP_012310068.1">
    <property type="nucleotide sequence ID" value="NZ_RCOR01000024.1"/>
</dbReference>
<evidence type="ECO:0008006" key="3">
    <source>
        <dbReference type="Google" id="ProtNLM"/>
    </source>
</evidence>
<name>A0A3R9QYR1_9CREN</name>
<reference evidence="1 2" key="1">
    <citation type="submission" date="2018-10" db="EMBL/GenBank/DDBJ databases">
        <title>Co-occurring genomic capacity for anaerobic methane metabolism and dissimilatory sulfite reduction discovered in the Korarchaeota.</title>
        <authorList>
            <person name="Mckay L.J."/>
            <person name="Dlakic M."/>
            <person name="Fields M.W."/>
            <person name="Delmont T.O."/>
            <person name="Eren A.M."/>
            <person name="Jay Z.J."/>
            <person name="Klingelsmith K.B."/>
            <person name="Rusch D.B."/>
            <person name="Inskeep W.P."/>
        </authorList>
    </citation>
    <scope>NUCLEOTIDE SEQUENCE [LARGE SCALE GENOMIC DNA]</scope>
    <source>
        <strain evidence="1 2">WS</strain>
    </source>
</reference>